<reference evidence="1 2" key="1">
    <citation type="submission" date="2015-03" db="EMBL/GenBank/DDBJ databases">
        <title>Pseudomonas fluorescens 1855-344 Genome sequencing and assembly.</title>
        <authorList>
            <person name="Eng W.W.H."/>
            <person name="Gan H.M."/>
            <person name="Savka M.A."/>
        </authorList>
    </citation>
    <scope>NUCLEOTIDE SEQUENCE [LARGE SCALE GENOMIC DNA]</scope>
    <source>
        <strain evidence="1 2">1855-344</strain>
    </source>
</reference>
<sequence length="62" mass="7038">MLNSIAWIEHLAAFERTPVESARKPYVRLIRGKGLQFAVYNPENQGKSAKHEHSPLLGYCDV</sequence>
<dbReference type="EMBL" id="JZXC01000026">
    <property type="protein sequence ID" value="KKA05542.1"/>
    <property type="molecule type" value="Genomic_DNA"/>
</dbReference>
<accession>A0A0F4XHM5</accession>
<evidence type="ECO:0000313" key="1">
    <source>
        <dbReference type="EMBL" id="KKA05542.1"/>
    </source>
</evidence>
<comment type="caution">
    <text evidence="1">The sequence shown here is derived from an EMBL/GenBank/DDBJ whole genome shotgun (WGS) entry which is preliminary data.</text>
</comment>
<dbReference type="PATRIC" id="fig|132476.4.peg.3265"/>
<dbReference type="AlphaFoldDB" id="A0A0F4XHM5"/>
<dbReference type="Proteomes" id="UP000033662">
    <property type="component" value="Unassembled WGS sequence"/>
</dbReference>
<evidence type="ECO:0000313" key="2">
    <source>
        <dbReference type="Proteomes" id="UP000033662"/>
    </source>
</evidence>
<gene>
    <name evidence="1" type="ORF">VP02_22945</name>
</gene>
<proteinExistence type="predicted"/>
<name>A0A0F4XHM5_9PSED</name>
<organism evidence="1 2">
    <name type="scientific">Pseudomonas kilonensis</name>
    <dbReference type="NCBI Taxonomy" id="132476"/>
    <lineage>
        <taxon>Bacteria</taxon>
        <taxon>Pseudomonadati</taxon>
        <taxon>Pseudomonadota</taxon>
        <taxon>Gammaproteobacteria</taxon>
        <taxon>Pseudomonadales</taxon>
        <taxon>Pseudomonadaceae</taxon>
        <taxon>Pseudomonas</taxon>
    </lineage>
</organism>
<protein>
    <submittedName>
        <fullName evidence="1">Uncharacterized protein</fullName>
    </submittedName>
</protein>